<dbReference type="Proteomes" id="UP000076502">
    <property type="component" value="Unassembled WGS sequence"/>
</dbReference>
<keyword evidence="2" id="KW-1185">Reference proteome</keyword>
<accession>A0A154PNI6</accession>
<reference evidence="1 2" key="1">
    <citation type="submission" date="2015-07" db="EMBL/GenBank/DDBJ databases">
        <title>The genome of Dufourea novaeangliae.</title>
        <authorList>
            <person name="Pan H."/>
            <person name="Kapheim K."/>
        </authorList>
    </citation>
    <scope>NUCLEOTIDE SEQUENCE [LARGE SCALE GENOMIC DNA]</scope>
    <source>
        <strain evidence="1">0120121106</strain>
        <tissue evidence="1">Whole body</tissue>
    </source>
</reference>
<dbReference type="EMBL" id="KQ435005">
    <property type="protein sequence ID" value="KZC13409.1"/>
    <property type="molecule type" value="Genomic_DNA"/>
</dbReference>
<evidence type="ECO:0000313" key="2">
    <source>
        <dbReference type="Proteomes" id="UP000076502"/>
    </source>
</evidence>
<protein>
    <submittedName>
        <fullName evidence="1">Uncharacterized protein</fullName>
    </submittedName>
</protein>
<proteinExistence type="predicted"/>
<dbReference type="AlphaFoldDB" id="A0A154PNI6"/>
<gene>
    <name evidence="1" type="ORF">WN55_05998</name>
</gene>
<organism evidence="1 2">
    <name type="scientific">Dufourea novaeangliae</name>
    <name type="common">Sweat bee</name>
    <dbReference type="NCBI Taxonomy" id="178035"/>
    <lineage>
        <taxon>Eukaryota</taxon>
        <taxon>Metazoa</taxon>
        <taxon>Ecdysozoa</taxon>
        <taxon>Arthropoda</taxon>
        <taxon>Hexapoda</taxon>
        <taxon>Insecta</taxon>
        <taxon>Pterygota</taxon>
        <taxon>Neoptera</taxon>
        <taxon>Endopterygota</taxon>
        <taxon>Hymenoptera</taxon>
        <taxon>Apocrita</taxon>
        <taxon>Aculeata</taxon>
        <taxon>Apoidea</taxon>
        <taxon>Anthophila</taxon>
        <taxon>Halictidae</taxon>
        <taxon>Rophitinae</taxon>
        <taxon>Dufourea</taxon>
    </lineage>
</organism>
<sequence length="70" mass="8380">MVFNVLRRRREHNLECGYGYSRTSNVLVVHKQHKPSRFRWKILKQEQGMYIVRKRPCGRSTGRESFANDA</sequence>
<evidence type="ECO:0000313" key="1">
    <source>
        <dbReference type="EMBL" id="KZC13409.1"/>
    </source>
</evidence>
<name>A0A154PNI6_DUFNO</name>